<dbReference type="GO" id="GO:0005886">
    <property type="term" value="C:plasma membrane"/>
    <property type="evidence" value="ECO:0007669"/>
    <property type="project" value="TreeGrafter"/>
</dbReference>
<dbReference type="InterPro" id="IPR008972">
    <property type="entry name" value="Cupredoxin"/>
</dbReference>
<dbReference type="InterPro" id="IPR033138">
    <property type="entry name" value="Cu_oxidase_CS"/>
</dbReference>
<dbReference type="FunFam" id="2.60.40.420:FF:000073">
    <property type="entry name" value="Laccase 2, isoform E"/>
    <property type="match status" value="1"/>
</dbReference>
<sequence length="1204" mass="135824">MDGTQRYLLIATAAFFLFVGVCHGVRAPGGKKRESPLKNQHDQPVITIITERDRLIIVGVERVLFERQGRAVVPFSCAFSLGGPPETATIDLADKQLHTWISHIEMLSRKGALRNVRTKRHDLSQLSDKPYEAPFVSIDDPRKAESSLDMTSVLLQKDRKQEWVNFNLFKETMEDIRVVNDQASSASFWQTDVDTPVSTADIFSSEHGVVQTHPTTNGFRFRPSFNSKKAFSGPGMKHLDYRNSATAELRRNPSLSSPEECARACREGEPPRICYYHFTLELYTVLGAACQVCTPNATNTVWSSCQCVLADGVERGILTANRMIPGPSIQVCEGDKVVVDVENHIEGMEVTIHWHGVWQRGSQYYDGVPFVTQCPIQQGNTFRYQWLAGNAGTHFWHAHTGLQKMDGLYGSVVIRQPPSKDPNSNLYDYDLTTHVMLLSDWMHEDATERFPGRLAVNTGQDPESLLINGKGQFRDPNTGFMTNTPLEVFTMTPGRRYRFRMINSFASVCPAQLTIQGHNLILIATDGEPVHPVQVNTIISFSGERYDFVINADQAPGAYWIQLRGLGECGIRRVQQLGILRYAKGPYQPSSQPPTYDYGIPQGVVLNPLDARCNEIRDDAICVSQLKNALDIDKGVLRLKPDIKIFLPFRFHLYTPEDLFAPHTYNRHLVAPNGDHVLSLIDEISYMAPPAPLISQYDDIDPSQFCNGDNRPEGCQQNCMCTHKVDIPLNAIVEVVLVDEVQQPNLSHPFHLHGYAFNVIGIGRSPDQNVKKINLKHALDLDRQGLLHRQFNLPPAKDTIAVPNNGYVVLRFRANNPGFWLFHCHFLFHIVIGMNLVLQVGTHSDLPPVPHNFPTCGDHLPPIDPAVLNPLDAICNRPRRDAVCVSQLRNARKVDQALLQERPDVKIFLPFRFLFYKPEDLFRPNTYNRFLAATGGDHVISLIDEISFAFPPSPPLSQLHDISPDQFCNGDNRPADCGQNCMCTHQVDIPLNAIVEVVLVDEVQSPNLSHPFHLHGYAFNVVGIGRSPDQNVKKINLKHALDLDRRGLLHRQFNLPPLKDTIAVPNNGYVIFRFRADNPGYWLFHCHFLFHIVIGMNLIIHVGTQGDLPPIPHNFPRCVAGIFTFSMKDGFTPSTHAVNRGQCSWRWLKNPDWSPHHVLHFFYRIKILGHNSGTVRSCILMLEDDKSGKWYCGTIWCCFRISVR</sequence>
<protein>
    <submittedName>
        <fullName evidence="8">Uncharacterized protein</fullName>
    </submittedName>
</protein>
<comment type="similarity">
    <text evidence="1">Belongs to the multicopper oxidase family.</text>
</comment>
<gene>
    <name evidence="8" type="ORF">GEV33_013399</name>
</gene>
<dbReference type="InterPro" id="IPR011706">
    <property type="entry name" value="Cu-oxidase_C"/>
</dbReference>
<dbReference type="PROSITE" id="PS00079">
    <property type="entry name" value="MULTICOPPER_OXIDASE1"/>
    <property type="match status" value="1"/>
</dbReference>
<dbReference type="Pfam" id="PF07732">
    <property type="entry name" value="Cu-oxidase_3"/>
    <property type="match status" value="1"/>
</dbReference>
<dbReference type="FunFam" id="2.60.40.420:FF:000031">
    <property type="entry name" value="Laccase-2 isoform A"/>
    <property type="match status" value="1"/>
</dbReference>
<keyword evidence="3" id="KW-0560">Oxidoreductase</keyword>
<evidence type="ECO:0000313" key="8">
    <source>
        <dbReference type="EMBL" id="KAH0809393.1"/>
    </source>
</evidence>
<feature type="domain" description="Plastocyanin-like" evidence="5">
    <location>
        <begin position="434"/>
        <end position="584"/>
    </location>
</feature>
<dbReference type="GO" id="GO:0016491">
    <property type="term" value="F:oxidoreductase activity"/>
    <property type="evidence" value="ECO:0007669"/>
    <property type="project" value="UniProtKB-KW"/>
</dbReference>
<evidence type="ECO:0000259" key="6">
    <source>
        <dbReference type="Pfam" id="PF07731"/>
    </source>
</evidence>
<dbReference type="GO" id="GO:0005507">
    <property type="term" value="F:copper ion binding"/>
    <property type="evidence" value="ECO:0007669"/>
    <property type="project" value="InterPro"/>
</dbReference>
<feature type="domain" description="Plastocyanin-like" evidence="7">
    <location>
        <begin position="307"/>
        <end position="418"/>
    </location>
</feature>
<dbReference type="PROSITE" id="PS00080">
    <property type="entry name" value="MULTICOPPER_OXIDASE2"/>
    <property type="match status" value="2"/>
</dbReference>
<evidence type="ECO:0000256" key="3">
    <source>
        <dbReference type="ARBA" id="ARBA00023002"/>
    </source>
</evidence>
<keyword evidence="2" id="KW-0479">Metal-binding</keyword>
<reference evidence="8" key="2">
    <citation type="submission" date="2021-08" db="EMBL/GenBank/DDBJ databases">
        <authorList>
            <person name="Eriksson T."/>
        </authorList>
    </citation>
    <scope>NUCLEOTIDE SEQUENCE</scope>
    <source>
        <strain evidence="8">Stoneville</strain>
        <tissue evidence="8">Whole head</tissue>
    </source>
</reference>
<evidence type="ECO:0000313" key="9">
    <source>
        <dbReference type="Proteomes" id="UP000719412"/>
    </source>
</evidence>
<dbReference type="EMBL" id="JABDTM020028168">
    <property type="protein sequence ID" value="KAH0809393.1"/>
    <property type="molecule type" value="Genomic_DNA"/>
</dbReference>
<evidence type="ECO:0000259" key="7">
    <source>
        <dbReference type="Pfam" id="PF07732"/>
    </source>
</evidence>
<dbReference type="SUPFAM" id="SSF49503">
    <property type="entry name" value="Cupredoxins"/>
    <property type="match status" value="4"/>
</dbReference>
<evidence type="ECO:0000256" key="2">
    <source>
        <dbReference type="ARBA" id="ARBA00022723"/>
    </source>
</evidence>
<evidence type="ECO:0000256" key="1">
    <source>
        <dbReference type="ARBA" id="ARBA00010609"/>
    </source>
</evidence>
<evidence type="ECO:0000256" key="4">
    <source>
        <dbReference type="SAM" id="SignalP"/>
    </source>
</evidence>
<dbReference type="InterPro" id="IPR045087">
    <property type="entry name" value="Cu-oxidase_fam"/>
</dbReference>
<keyword evidence="9" id="KW-1185">Reference proteome</keyword>
<dbReference type="CDD" id="cd13858">
    <property type="entry name" value="CuRO_1_tcLCC2_insect_like"/>
    <property type="match status" value="1"/>
</dbReference>
<feature type="chain" id="PRO_5035328358" evidence="4">
    <location>
        <begin position="25"/>
        <end position="1204"/>
    </location>
</feature>
<dbReference type="GO" id="GO:0006826">
    <property type="term" value="P:iron ion transport"/>
    <property type="evidence" value="ECO:0007669"/>
    <property type="project" value="TreeGrafter"/>
</dbReference>
<reference evidence="8" key="1">
    <citation type="journal article" date="2020" name="J Insects Food Feed">
        <title>The yellow mealworm (Tenebrio molitor) genome: a resource for the emerging insects as food and feed industry.</title>
        <authorList>
            <person name="Eriksson T."/>
            <person name="Andere A."/>
            <person name="Kelstrup H."/>
            <person name="Emery V."/>
            <person name="Picard C."/>
        </authorList>
    </citation>
    <scope>NUCLEOTIDE SEQUENCE</scope>
    <source>
        <strain evidence="8">Stoneville</strain>
        <tissue evidence="8">Whole head</tissue>
    </source>
</reference>
<name>A0A8J6L809_TENMO</name>
<comment type="caution">
    <text evidence="8">The sequence shown here is derived from an EMBL/GenBank/DDBJ whole genome shotgun (WGS) entry which is preliminary data.</text>
</comment>
<dbReference type="Proteomes" id="UP000719412">
    <property type="component" value="Unassembled WGS sequence"/>
</dbReference>
<keyword evidence="4" id="KW-0732">Signal</keyword>
<dbReference type="InterPro" id="IPR001117">
    <property type="entry name" value="Cu-oxidase_2nd"/>
</dbReference>
<dbReference type="CDD" id="cd13884">
    <property type="entry name" value="CuRO_2_tcLCC_insect_like"/>
    <property type="match status" value="1"/>
</dbReference>
<dbReference type="AlphaFoldDB" id="A0A8J6L809"/>
<dbReference type="Pfam" id="PF07731">
    <property type="entry name" value="Cu-oxidase_2"/>
    <property type="match status" value="2"/>
</dbReference>
<feature type="signal peptide" evidence="4">
    <location>
        <begin position="1"/>
        <end position="24"/>
    </location>
</feature>
<dbReference type="Gene3D" id="2.60.40.420">
    <property type="entry name" value="Cupredoxins - blue copper proteins"/>
    <property type="match status" value="4"/>
</dbReference>
<organism evidence="8 9">
    <name type="scientific">Tenebrio molitor</name>
    <name type="common">Yellow mealworm beetle</name>
    <dbReference type="NCBI Taxonomy" id="7067"/>
    <lineage>
        <taxon>Eukaryota</taxon>
        <taxon>Metazoa</taxon>
        <taxon>Ecdysozoa</taxon>
        <taxon>Arthropoda</taxon>
        <taxon>Hexapoda</taxon>
        <taxon>Insecta</taxon>
        <taxon>Pterygota</taxon>
        <taxon>Neoptera</taxon>
        <taxon>Endopterygota</taxon>
        <taxon>Coleoptera</taxon>
        <taxon>Polyphaga</taxon>
        <taxon>Cucujiformia</taxon>
        <taxon>Tenebrionidae</taxon>
        <taxon>Tenebrio</taxon>
    </lineage>
</organism>
<feature type="domain" description="Plastocyanin-like" evidence="6">
    <location>
        <begin position="690"/>
        <end position="841"/>
    </location>
</feature>
<dbReference type="Pfam" id="PF00394">
    <property type="entry name" value="Cu-oxidase"/>
    <property type="match status" value="1"/>
</dbReference>
<accession>A0A8J6L809</accession>
<dbReference type="PANTHER" id="PTHR11709:SF232">
    <property type="entry name" value="STRAW, ISOFORM G"/>
    <property type="match status" value="1"/>
</dbReference>
<proteinExistence type="inferred from homology"/>
<feature type="domain" description="Plastocyanin-like" evidence="6">
    <location>
        <begin position="964"/>
        <end position="1102"/>
    </location>
</feature>
<dbReference type="FunFam" id="2.60.40.420:FF:000045">
    <property type="entry name" value="Laccase 2"/>
    <property type="match status" value="1"/>
</dbReference>
<dbReference type="InterPro" id="IPR011707">
    <property type="entry name" value="Cu-oxidase-like_N"/>
</dbReference>
<dbReference type="PANTHER" id="PTHR11709">
    <property type="entry name" value="MULTI-COPPER OXIDASE"/>
    <property type="match status" value="1"/>
</dbReference>
<evidence type="ECO:0000259" key="5">
    <source>
        <dbReference type="Pfam" id="PF00394"/>
    </source>
</evidence>
<dbReference type="InterPro" id="IPR002355">
    <property type="entry name" value="Cu_oxidase_Cu_BS"/>
</dbReference>
<dbReference type="CDD" id="cd13905">
    <property type="entry name" value="CuRO_3_tcLLC2_insect_like"/>
    <property type="match status" value="2"/>
</dbReference>